<dbReference type="STRING" id="416169.RHOFW104T7_02640"/>
<dbReference type="PANTHER" id="PTHR39339">
    <property type="entry name" value="SLR1444 PROTEIN"/>
    <property type="match status" value="1"/>
</dbReference>
<gene>
    <name evidence="2" type="ORF">RHOFW104T7_02640</name>
</gene>
<dbReference type="Pfam" id="PF05235">
    <property type="entry name" value="CHAD"/>
    <property type="match status" value="1"/>
</dbReference>
<evidence type="ECO:0000259" key="1">
    <source>
        <dbReference type="PROSITE" id="PS51708"/>
    </source>
</evidence>
<organism evidence="2 3">
    <name type="scientific">Rhodanobacter thiooxydans</name>
    <dbReference type="NCBI Taxonomy" id="416169"/>
    <lineage>
        <taxon>Bacteria</taxon>
        <taxon>Pseudomonadati</taxon>
        <taxon>Pseudomonadota</taxon>
        <taxon>Gammaproteobacteria</taxon>
        <taxon>Lysobacterales</taxon>
        <taxon>Rhodanobacteraceae</taxon>
        <taxon>Rhodanobacter</taxon>
    </lineage>
</organism>
<comment type="caution">
    <text evidence="2">The sequence shown here is derived from an EMBL/GenBank/DDBJ whole genome shotgun (WGS) entry which is preliminary data.</text>
</comment>
<evidence type="ECO:0000313" key="3">
    <source>
        <dbReference type="Proteomes" id="UP000076131"/>
    </source>
</evidence>
<name>A0A154QCY4_9GAMM</name>
<protein>
    <recommendedName>
        <fullName evidence="1">CHAD domain-containing protein</fullName>
    </recommendedName>
</protein>
<dbReference type="SMART" id="SM00880">
    <property type="entry name" value="CHAD"/>
    <property type="match status" value="1"/>
</dbReference>
<sequence length="265" mass="29868">MQAAVHKECAAILRALASRHQIHVSIHGARKAIRRLRALLFLVEDRLPDAAAVDQTLERLGDGLSALRDAHVMVDTAEGLAARGKAKQWATAIKRLVRRRDGLIQQALARDVDFRRRRRVVERAARQLGDLPWHELEATDLRQALERSCHRVAKAEARAKADPLPANLHRWRRRVRKLRMQMEALTRIEPDIAKDAAKESASKAAKALHKLSDQLGAFQDKQMLRNVLRRMRGLPHRAQTARQLSEELATNQSMLVGKGVSVAGR</sequence>
<dbReference type="eggNOG" id="COG5607">
    <property type="taxonomic scope" value="Bacteria"/>
</dbReference>
<dbReference type="Gene3D" id="1.40.20.10">
    <property type="entry name" value="CHAD domain"/>
    <property type="match status" value="1"/>
</dbReference>
<evidence type="ECO:0000313" key="2">
    <source>
        <dbReference type="EMBL" id="KZC22046.1"/>
    </source>
</evidence>
<proteinExistence type="predicted"/>
<dbReference type="PROSITE" id="PS51708">
    <property type="entry name" value="CHAD"/>
    <property type="match status" value="1"/>
</dbReference>
<reference evidence="2 3" key="1">
    <citation type="journal article" date="2016" name="MBio">
        <title>Lateral Gene Transfer in a Heavy Metal-Contaminated-Groundwater Microbial Community.</title>
        <authorList>
            <person name="Hemme C.L."/>
            <person name="Green S.J."/>
            <person name="Rishishwar L."/>
            <person name="Prakash O."/>
            <person name="Pettenato A."/>
            <person name="Chakraborty R."/>
            <person name="Deutschbauer A.M."/>
            <person name="Van Nostrand J.D."/>
            <person name="Wu L."/>
            <person name="He Z."/>
            <person name="Jordan I.K."/>
            <person name="Hazen T.C."/>
            <person name="Arkin A.P."/>
            <person name="Kostka J.E."/>
            <person name="Zhou J."/>
        </authorList>
    </citation>
    <scope>NUCLEOTIDE SEQUENCE [LARGE SCALE GENOMIC DNA]</scope>
    <source>
        <strain evidence="2 3">FW104-T7</strain>
    </source>
</reference>
<dbReference type="InterPro" id="IPR007899">
    <property type="entry name" value="CHAD_dom"/>
</dbReference>
<dbReference type="AlphaFoldDB" id="A0A154QCY4"/>
<feature type="domain" description="CHAD" evidence="1">
    <location>
        <begin position="1"/>
        <end position="265"/>
    </location>
</feature>
<dbReference type="EMBL" id="LVJS01000138">
    <property type="protein sequence ID" value="KZC22046.1"/>
    <property type="molecule type" value="Genomic_DNA"/>
</dbReference>
<dbReference type="PANTHER" id="PTHR39339:SF1">
    <property type="entry name" value="CHAD DOMAIN-CONTAINING PROTEIN"/>
    <property type="match status" value="1"/>
</dbReference>
<keyword evidence="3" id="KW-1185">Reference proteome</keyword>
<accession>A0A154QCY4</accession>
<dbReference type="InterPro" id="IPR038186">
    <property type="entry name" value="CHAD_dom_sf"/>
</dbReference>
<dbReference type="Proteomes" id="UP000076131">
    <property type="component" value="Unassembled WGS sequence"/>
</dbReference>